<proteinExistence type="predicted"/>
<evidence type="ECO:0000313" key="1">
    <source>
        <dbReference type="EMBL" id="CAF1446764.1"/>
    </source>
</evidence>
<dbReference type="Proteomes" id="UP000663864">
    <property type="component" value="Unassembled WGS sequence"/>
</dbReference>
<dbReference type="EMBL" id="CAJOBD010005511">
    <property type="protein sequence ID" value="CAF4033399.1"/>
    <property type="molecule type" value="Genomic_DNA"/>
</dbReference>
<evidence type="ECO:0000313" key="2">
    <source>
        <dbReference type="EMBL" id="CAF4033399.1"/>
    </source>
</evidence>
<name>A0A815PBL7_9BILA</name>
<comment type="caution">
    <text evidence="1">The sequence shown here is derived from an EMBL/GenBank/DDBJ whole genome shotgun (WGS) entry which is preliminary data.</text>
</comment>
<protein>
    <recommendedName>
        <fullName evidence="4">F-box domain-containing protein</fullName>
    </recommendedName>
</protein>
<dbReference type="AlphaFoldDB" id="A0A815PBL7"/>
<dbReference type="Proteomes" id="UP000663836">
    <property type="component" value="Unassembled WGS sequence"/>
</dbReference>
<reference evidence="1" key="1">
    <citation type="submission" date="2021-02" db="EMBL/GenBank/DDBJ databases">
        <authorList>
            <person name="Nowell W R."/>
        </authorList>
    </citation>
    <scope>NUCLEOTIDE SEQUENCE</scope>
</reference>
<sequence length="418" mass="49600">MILDRFCLHILPKICDTIECLDLGSSSMKHILRTTHYPNLYTLGLYNIDEKSVRSLFTDEILSSDIFKNQITRLLITINKNDDYGMMLEIQSFNDCLHLLDGRFNQLHTLYVDLVNLRRPHEIQNQGNLPNLKCFSLSCVYATYYYNETILPLLYRMSNLEELDLYFSVEVDETFIDGNYLKKNIINRMTRLNQFTFYIPSIMSTRKEMNFPSTEDIQLTFIDFPANKIISYVDYFPEIKQSRCHIYSYPSFMPYYGDITNNFPGGLFQYVRVVSLYDEHPFEHEFFLRIVQSFPFMEKLSLKNNKSQNRKQSYESNNDNQNFSVIEYSFLSELVIIDVHDDYIEEFLFDTKTYLQNNIILQINYESLQRVTHNFTTNAARIHSTKISKLYLYGKTKCSNSCLQEYFPYAKICYPDIF</sequence>
<evidence type="ECO:0008006" key="4">
    <source>
        <dbReference type="Google" id="ProtNLM"/>
    </source>
</evidence>
<evidence type="ECO:0000313" key="3">
    <source>
        <dbReference type="Proteomes" id="UP000663864"/>
    </source>
</evidence>
<organism evidence="1 3">
    <name type="scientific">Rotaria sordida</name>
    <dbReference type="NCBI Taxonomy" id="392033"/>
    <lineage>
        <taxon>Eukaryota</taxon>
        <taxon>Metazoa</taxon>
        <taxon>Spiralia</taxon>
        <taxon>Gnathifera</taxon>
        <taxon>Rotifera</taxon>
        <taxon>Eurotatoria</taxon>
        <taxon>Bdelloidea</taxon>
        <taxon>Philodinida</taxon>
        <taxon>Philodinidae</taxon>
        <taxon>Rotaria</taxon>
    </lineage>
</organism>
<dbReference type="EMBL" id="CAJNOT010004833">
    <property type="protein sequence ID" value="CAF1446764.1"/>
    <property type="molecule type" value="Genomic_DNA"/>
</dbReference>
<gene>
    <name evidence="2" type="ORF">JBS370_LOCUS28088</name>
    <name evidence="1" type="ORF">ZHD862_LOCUS35084</name>
</gene>
<accession>A0A815PBL7</accession>